<dbReference type="Proteomes" id="UP000683559">
    <property type="component" value="Chromosome"/>
</dbReference>
<protein>
    <submittedName>
        <fullName evidence="2">Uncharacterized protein</fullName>
    </submittedName>
</protein>
<keyword evidence="3" id="KW-1185">Reference proteome</keyword>
<evidence type="ECO:0000313" key="2">
    <source>
        <dbReference type="EMBL" id="QXE92412.1"/>
    </source>
</evidence>
<organism evidence="2 3">
    <name type="scientific">Geomonas subterranea</name>
    <dbReference type="NCBI Taxonomy" id="2847989"/>
    <lineage>
        <taxon>Bacteria</taxon>
        <taxon>Pseudomonadati</taxon>
        <taxon>Thermodesulfobacteriota</taxon>
        <taxon>Desulfuromonadia</taxon>
        <taxon>Geobacterales</taxon>
        <taxon>Geobacteraceae</taxon>
        <taxon>Geomonas</taxon>
    </lineage>
</organism>
<sequence length="89" mass="9863">MRKIAFMLAALLSMAAAVPAFAEMADAQKDECVLASRNCKNAVDDIQTQIKRIDAEVKKGTAVYTPAELKKLEQKLAEVKELLNNMEKH</sequence>
<feature type="signal peptide" evidence="1">
    <location>
        <begin position="1"/>
        <end position="22"/>
    </location>
</feature>
<feature type="chain" id="PRO_5045934345" evidence="1">
    <location>
        <begin position="23"/>
        <end position="89"/>
    </location>
</feature>
<name>A0ABX8LN89_9BACT</name>
<gene>
    <name evidence="2" type="ORF">KP001_07780</name>
</gene>
<reference evidence="2 3" key="1">
    <citation type="submission" date="2021-06" db="EMBL/GenBank/DDBJ databases">
        <title>Gemonas diversity in paddy soil.</title>
        <authorList>
            <person name="Liu G."/>
        </authorList>
    </citation>
    <scope>NUCLEOTIDE SEQUENCE [LARGE SCALE GENOMIC DNA]</scope>
    <source>
        <strain evidence="2 3">RG2</strain>
    </source>
</reference>
<proteinExistence type="predicted"/>
<dbReference type="EMBL" id="CP077683">
    <property type="protein sequence ID" value="QXE92412.1"/>
    <property type="molecule type" value="Genomic_DNA"/>
</dbReference>
<evidence type="ECO:0000313" key="3">
    <source>
        <dbReference type="Proteomes" id="UP000683559"/>
    </source>
</evidence>
<dbReference type="RefSeq" id="WP_217288964.1">
    <property type="nucleotide sequence ID" value="NZ_CP077683.1"/>
</dbReference>
<evidence type="ECO:0000256" key="1">
    <source>
        <dbReference type="SAM" id="SignalP"/>
    </source>
</evidence>
<accession>A0ABX8LN89</accession>
<keyword evidence="1" id="KW-0732">Signal</keyword>